<proteinExistence type="predicted"/>
<evidence type="ECO:0000313" key="2">
    <source>
        <dbReference type="Proteomes" id="UP001209878"/>
    </source>
</evidence>
<dbReference type="GO" id="GO:0008276">
    <property type="term" value="F:protein methyltransferase activity"/>
    <property type="evidence" value="ECO:0007669"/>
    <property type="project" value="InterPro"/>
</dbReference>
<keyword evidence="2" id="KW-1185">Reference proteome</keyword>
<reference evidence="1" key="1">
    <citation type="journal article" date="2023" name="Mol. Biol. Evol.">
        <title>Third-Generation Sequencing Reveals the Adaptive Role of the Epigenome in Three Deep-Sea Polychaetes.</title>
        <authorList>
            <person name="Perez M."/>
            <person name="Aroh O."/>
            <person name="Sun Y."/>
            <person name="Lan Y."/>
            <person name="Juniper S.K."/>
            <person name="Young C.R."/>
            <person name="Angers B."/>
            <person name="Qian P.Y."/>
        </authorList>
    </citation>
    <scope>NUCLEOTIDE SEQUENCE</scope>
    <source>
        <strain evidence="1">R07B-5</strain>
    </source>
</reference>
<dbReference type="GO" id="GO:0005634">
    <property type="term" value="C:nucleus"/>
    <property type="evidence" value="ECO:0007669"/>
    <property type="project" value="TreeGrafter"/>
</dbReference>
<dbReference type="InterPro" id="IPR038899">
    <property type="entry name" value="METTL22"/>
</dbReference>
<name>A0AAD9UF82_RIDPI</name>
<sequence length="296" mass="33705">MEPHEVTLSDVHVERSHSLHPDNICRKQYPVVISRFVFHRNDAVDTSDTKEDFGVDEDGDFVVERRMSSDKLDVITIEHVMGTTLKDVGLQVWLGSLLLADYIFGNKNTFQDIRALELGAGPGLASIAMATVAKQVFCTDIGMEVLETCERNAWNNRHLYRDRDAVCVRELNWMSDSLKKEGAYSWTPSDVEGLTCVQVIIAADVIYDDTLTDAFFNTVKRLMHHPPPKSLFLSLEKRLNFTLSDLEVACPAYDHFCECMNNLQRTQGALQYDVQRIDTTFPQFLQYERTQQLASS</sequence>
<evidence type="ECO:0008006" key="3">
    <source>
        <dbReference type="Google" id="ProtNLM"/>
    </source>
</evidence>
<dbReference type="AlphaFoldDB" id="A0AAD9UF82"/>
<dbReference type="CDD" id="cd02440">
    <property type="entry name" value="AdoMet_MTases"/>
    <property type="match status" value="1"/>
</dbReference>
<dbReference type="Gene3D" id="3.40.50.150">
    <property type="entry name" value="Vaccinia Virus protein VP39"/>
    <property type="match status" value="1"/>
</dbReference>
<organism evidence="1 2">
    <name type="scientific">Ridgeia piscesae</name>
    <name type="common">Tubeworm</name>
    <dbReference type="NCBI Taxonomy" id="27915"/>
    <lineage>
        <taxon>Eukaryota</taxon>
        <taxon>Metazoa</taxon>
        <taxon>Spiralia</taxon>
        <taxon>Lophotrochozoa</taxon>
        <taxon>Annelida</taxon>
        <taxon>Polychaeta</taxon>
        <taxon>Sedentaria</taxon>
        <taxon>Canalipalpata</taxon>
        <taxon>Sabellida</taxon>
        <taxon>Siboglinidae</taxon>
        <taxon>Ridgeia</taxon>
    </lineage>
</organism>
<dbReference type="InterPro" id="IPR019410">
    <property type="entry name" value="Methyltransf_16"/>
</dbReference>
<dbReference type="EMBL" id="JAODUO010000178">
    <property type="protein sequence ID" value="KAK2187114.1"/>
    <property type="molecule type" value="Genomic_DNA"/>
</dbReference>
<accession>A0AAD9UF82</accession>
<dbReference type="Proteomes" id="UP001209878">
    <property type="component" value="Unassembled WGS sequence"/>
</dbReference>
<evidence type="ECO:0000313" key="1">
    <source>
        <dbReference type="EMBL" id="KAK2187114.1"/>
    </source>
</evidence>
<dbReference type="PANTHER" id="PTHR23108">
    <property type="entry name" value="METHYLTRANSFERASE-RELATED"/>
    <property type="match status" value="1"/>
</dbReference>
<gene>
    <name evidence="1" type="ORF">NP493_179g04006</name>
</gene>
<comment type="caution">
    <text evidence="1">The sequence shown here is derived from an EMBL/GenBank/DDBJ whole genome shotgun (WGS) entry which is preliminary data.</text>
</comment>
<dbReference type="SUPFAM" id="SSF53335">
    <property type="entry name" value="S-adenosyl-L-methionine-dependent methyltransferases"/>
    <property type="match status" value="1"/>
</dbReference>
<dbReference type="InterPro" id="IPR029063">
    <property type="entry name" value="SAM-dependent_MTases_sf"/>
</dbReference>
<dbReference type="PANTHER" id="PTHR23108:SF0">
    <property type="entry name" value="METHYLTRANSFERASE-LIKE PROTEIN 22"/>
    <property type="match status" value="1"/>
</dbReference>
<protein>
    <recommendedName>
        <fullName evidence="3">Methyltransferase-like protein 22</fullName>
    </recommendedName>
</protein>
<dbReference type="Pfam" id="PF10294">
    <property type="entry name" value="Methyltransf_16"/>
    <property type="match status" value="1"/>
</dbReference>